<protein>
    <recommendedName>
        <fullName evidence="6">AP complex mu/sigma subunit domain-containing protein</fullName>
    </recommendedName>
</protein>
<evidence type="ECO:0000259" key="6">
    <source>
        <dbReference type="Pfam" id="PF01217"/>
    </source>
</evidence>
<dbReference type="SUPFAM" id="SSF64356">
    <property type="entry name" value="SNARE-like"/>
    <property type="match status" value="1"/>
</dbReference>
<evidence type="ECO:0000256" key="5">
    <source>
        <dbReference type="ARBA" id="ARBA00023136"/>
    </source>
</evidence>
<dbReference type="GO" id="GO:0012505">
    <property type="term" value="C:endomembrane system"/>
    <property type="evidence" value="ECO:0007669"/>
    <property type="project" value="UniProtKB-SubCell"/>
</dbReference>
<dbReference type="InterPro" id="IPR022775">
    <property type="entry name" value="AP_mu_sigma_su"/>
</dbReference>
<reference evidence="7" key="1">
    <citation type="submission" date="2023-08" db="EMBL/GenBank/DDBJ databases">
        <title>A de novo genome assembly of Solanum verrucosum Schlechtendal, a Mexican diploid species geographically isolated from the other diploid A-genome species in potato relatives.</title>
        <authorList>
            <person name="Hosaka K."/>
        </authorList>
    </citation>
    <scope>NUCLEOTIDE SEQUENCE</scope>
    <source>
        <tissue evidence="7">Young leaves</tissue>
    </source>
</reference>
<dbReference type="PANTHER" id="PTHR11753">
    <property type="entry name" value="ADAPTOR COMPLEXES SMALL SUBUNIT FAMILY"/>
    <property type="match status" value="1"/>
</dbReference>
<evidence type="ECO:0000256" key="4">
    <source>
        <dbReference type="ARBA" id="ARBA00022927"/>
    </source>
</evidence>
<evidence type="ECO:0000256" key="1">
    <source>
        <dbReference type="ARBA" id="ARBA00004308"/>
    </source>
</evidence>
<proteinExistence type="inferred from homology"/>
<organism evidence="7 8">
    <name type="scientific">Solanum verrucosum</name>
    <dbReference type="NCBI Taxonomy" id="315347"/>
    <lineage>
        <taxon>Eukaryota</taxon>
        <taxon>Viridiplantae</taxon>
        <taxon>Streptophyta</taxon>
        <taxon>Embryophyta</taxon>
        <taxon>Tracheophyta</taxon>
        <taxon>Spermatophyta</taxon>
        <taxon>Magnoliopsida</taxon>
        <taxon>eudicotyledons</taxon>
        <taxon>Gunneridae</taxon>
        <taxon>Pentapetalae</taxon>
        <taxon>asterids</taxon>
        <taxon>lamiids</taxon>
        <taxon>Solanales</taxon>
        <taxon>Solanaceae</taxon>
        <taxon>Solanoideae</taxon>
        <taxon>Solaneae</taxon>
        <taxon>Solanum</taxon>
    </lineage>
</organism>
<evidence type="ECO:0000256" key="2">
    <source>
        <dbReference type="ARBA" id="ARBA00006972"/>
    </source>
</evidence>
<feature type="domain" description="AP complex mu/sigma subunit" evidence="6">
    <location>
        <begin position="82"/>
        <end position="147"/>
    </location>
</feature>
<dbReference type="Proteomes" id="UP001234989">
    <property type="component" value="Chromosome 5"/>
</dbReference>
<dbReference type="GO" id="GO:0015031">
    <property type="term" value="P:protein transport"/>
    <property type="evidence" value="ECO:0007669"/>
    <property type="project" value="UniProtKB-KW"/>
</dbReference>
<accession>A0AAF0TR93</accession>
<dbReference type="Gene3D" id="3.30.450.60">
    <property type="match status" value="1"/>
</dbReference>
<dbReference type="EMBL" id="CP133616">
    <property type="protein sequence ID" value="WMV29917.1"/>
    <property type="molecule type" value="Genomic_DNA"/>
</dbReference>
<keyword evidence="3" id="KW-0813">Transport</keyword>
<dbReference type="InterPro" id="IPR011012">
    <property type="entry name" value="Longin-like_dom_sf"/>
</dbReference>
<dbReference type="AlphaFoldDB" id="A0AAF0TR93"/>
<sequence length="148" mass="16972">MKVTSFSHSLFMFELPSRQEAATVKDGEWFWNSRRLTVNWGSPIMGDDTDMLEKTFDEEEVHSIIQSHALDKALGSDGFTMNELAILEFIHLLVETMDRHFGNVCELDIMFHLEKAHFMLEEMVMNGCIVETSKANILTPIQLMDKAS</sequence>
<name>A0AAF0TR93_SOLVR</name>
<comment type="similarity">
    <text evidence="2">Belongs to the adaptor complexes small subunit family.</text>
</comment>
<dbReference type="InterPro" id="IPR016635">
    <property type="entry name" value="AP_complex_ssu"/>
</dbReference>
<keyword evidence="4" id="KW-0653">Protein transport</keyword>
<comment type="subcellular location">
    <subcellularLocation>
        <location evidence="1">Endomembrane system</location>
    </subcellularLocation>
</comment>
<keyword evidence="8" id="KW-1185">Reference proteome</keyword>
<evidence type="ECO:0000256" key="3">
    <source>
        <dbReference type="ARBA" id="ARBA00022448"/>
    </source>
</evidence>
<dbReference type="Pfam" id="PF01217">
    <property type="entry name" value="Clat_adaptor_s"/>
    <property type="match status" value="1"/>
</dbReference>
<gene>
    <name evidence="7" type="ORF">MTR67_023302</name>
</gene>
<keyword evidence="5" id="KW-0472">Membrane</keyword>
<evidence type="ECO:0000313" key="7">
    <source>
        <dbReference type="EMBL" id="WMV29917.1"/>
    </source>
</evidence>
<evidence type="ECO:0000313" key="8">
    <source>
        <dbReference type="Proteomes" id="UP001234989"/>
    </source>
</evidence>